<protein>
    <submittedName>
        <fullName evidence="2">Retrovirus-related Pol polyprotein from transposon TNT 1-94</fullName>
    </submittedName>
</protein>
<evidence type="ECO:0000313" key="3">
    <source>
        <dbReference type="Proteomes" id="UP000288805"/>
    </source>
</evidence>
<dbReference type="InterPro" id="IPR043502">
    <property type="entry name" value="DNA/RNA_pol_sf"/>
</dbReference>
<dbReference type="InterPro" id="IPR013103">
    <property type="entry name" value="RVT_2"/>
</dbReference>
<sequence length="101" mass="11674">MDVKTTFLNGDLEEEIYMEQPKGCVVPGKKKNVCKLDKSLYGLKQAPKQWHNKFDHVLITNGYSNNDVDKCIYNKYEDNTCVVIYLYVDDMLIFGTSLEVL</sequence>
<proteinExistence type="predicted"/>
<dbReference type="Pfam" id="PF07727">
    <property type="entry name" value="RVT_2"/>
    <property type="match status" value="1"/>
</dbReference>
<dbReference type="AlphaFoldDB" id="A0A438JX67"/>
<dbReference type="SUPFAM" id="SSF56672">
    <property type="entry name" value="DNA/RNA polymerases"/>
    <property type="match status" value="1"/>
</dbReference>
<dbReference type="Proteomes" id="UP000288805">
    <property type="component" value="Unassembled WGS sequence"/>
</dbReference>
<reference evidence="2 3" key="1">
    <citation type="journal article" date="2018" name="PLoS Genet.">
        <title>Population sequencing reveals clonal diversity and ancestral inbreeding in the grapevine cultivar Chardonnay.</title>
        <authorList>
            <person name="Roach M.J."/>
            <person name="Johnson D.L."/>
            <person name="Bohlmann J."/>
            <person name="van Vuuren H.J."/>
            <person name="Jones S.J."/>
            <person name="Pretorius I.S."/>
            <person name="Schmidt S.A."/>
            <person name="Borneman A.R."/>
        </authorList>
    </citation>
    <scope>NUCLEOTIDE SEQUENCE [LARGE SCALE GENOMIC DNA]</scope>
    <source>
        <strain evidence="3">cv. Chardonnay</strain>
        <tissue evidence="2">Leaf</tissue>
    </source>
</reference>
<dbReference type="EMBL" id="QGNW01000024">
    <property type="protein sequence ID" value="RVX13556.1"/>
    <property type="molecule type" value="Genomic_DNA"/>
</dbReference>
<evidence type="ECO:0000313" key="2">
    <source>
        <dbReference type="EMBL" id="RVX13556.1"/>
    </source>
</evidence>
<accession>A0A438JX67</accession>
<organism evidence="2 3">
    <name type="scientific">Vitis vinifera</name>
    <name type="common">Grape</name>
    <dbReference type="NCBI Taxonomy" id="29760"/>
    <lineage>
        <taxon>Eukaryota</taxon>
        <taxon>Viridiplantae</taxon>
        <taxon>Streptophyta</taxon>
        <taxon>Embryophyta</taxon>
        <taxon>Tracheophyta</taxon>
        <taxon>Spermatophyta</taxon>
        <taxon>Magnoliopsida</taxon>
        <taxon>eudicotyledons</taxon>
        <taxon>Gunneridae</taxon>
        <taxon>Pentapetalae</taxon>
        <taxon>rosids</taxon>
        <taxon>Vitales</taxon>
        <taxon>Vitaceae</taxon>
        <taxon>Viteae</taxon>
        <taxon>Vitis</taxon>
    </lineage>
</organism>
<evidence type="ECO:0000259" key="1">
    <source>
        <dbReference type="Pfam" id="PF07727"/>
    </source>
</evidence>
<name>A0A438JX67_VITVI</name>
<feature type="domain" description="Reverse transcriptase Ty1/copia-type" evidence="1">
    <location>
        <begin position="1"/>
        <end position="99"/>
    </location>
</feature>
<gene>
    <name evidence="2" type="primary">POLX_2761</name>
    <name evidence="2" type="ORF">CK203_021007</name>
</gene>
<comment type="caution">
    <text evidence="2">The sequence shown here is derived from an EMBL/GenBank/DDBJ whole genome shotgun (WGS) entry which is preliminary data.</text>
</comment>